<feature type="region of interest" description="Disordered" evidence="1">
    <location>
        <begin position="63"/>
        <end position="132"/>
    </location>
</feature>
<name>A0A8T0SAQ9_PANVG</name>
<comment type="caution">
    <text evidence="2">The sequence shown here is derived from an EMBL/GenBank/DDBJ whole genome shotgun (WGS) entry which is preliminary data.</text>
</comment>
<reference evidence="2" key="1">
    <citation type="submission" date="2020-05" db="EMBL/GenBank/DDBJ databases">
        <title>WGS assembly of Panicum virgatum.</title>
        <authorList>
            <person name="Lovell J.T."/>
            <person name="Jenkins J."/>
            <person name="Shu S."/>
            <person name="Juenger T.E."/>
            <person name="Schmutz J."/>
        </authorList>
    </citation>
    <scope>NUCLEOTIDE SEQUENCE</scope>
    <source>
        <strain evidence="2">AP13</strain>
    </source>
</reference>
<proteinExistence type="predicted"/>
<evidence type="ECO:0000256" key="1">
    <source>
        <dbReference type="SAM" id="MobiDB-lite"/>
    </source>
</evidence>
<dbReference type="EMBL" id="CM029045">
    <property type="protein sequence ID" value="KAG2595307.1"/>
    <property type="molecule type" value="Genomic_DNA"/>
</dbReference>
<gene>
    <name evidence="2" type="ORF">PVAP13_5KG064987</name>
</gene>
<feature type="compositionally biased region" description="Basic and acidic residues" evidence="1">
    <location>
        <begin position="114"/>
        <end position="132"/>
    </location>
</feature>
<dbReference type="Proteomes" id="UP000823388">
    <property type="component" value="Chromosome 5K"/>
</dbReference>
<evidence type="ECO:0000313" key="3">
    <source>
        <dbReference type="Proteomes" id="UP000823388"/>
    </source>
</evidence>
<evidence type="ECO:0000313" key="2">
    <source>
        <dbReference type="EMBL" id="KAG2595307.1"/>
    </source>
</evidence>
<protein>
    <submittedName>
        <fullName evidence="2">Uncharacterized protein</fullName>
    </submittedName>
</protein>
<organism evidence="2 3">
    <name type="scientific">Panicum virgatum</name>
    <name type="common">Blackwell switchgrass</name>
    <dbReference type="NCBI Taxonomy" id="38727"/>
    <lineage>
        <taxon>Eukaryota</taxon>
        <taxon>Viridiplantae</taxon>
        <taxon>Streptophyta</taxon>
        <taxon>Embryophyta</taxon>
        <taxon>Tracheophyta</taxon>
        <taxon>Spermatophyta</taxon>
        <taxon>Magnoliopsida</taxon>
        <taxon>Liliopsida</taxon>
        <taxon>Poales</taxon>
        <taxon>Poaceae</taxon>
        <taxon>PACMAD clade</taxon>
        <taxon>Panicoideae</taxon>
        <taxon>Panicodae</taxon>
        <taxon>Paniceae</taxon>
        <taxon>Panicinae</taxon>
        <taxon>Panicum</taxon>
        <taxon>Panicum sect. Hiantes</taxon>
    </lineage>
</organism>
<dbReference type="AlphaFoldDB" id="A0A8T0SAQ9"/>
<keyword evidence="3" id="KW-1185">Reference proteome</keyword>
<sequence length="132" mass="14464">MCTPNQVRMPAQEDRPAVALLLAKPRATAHLQPQSGDLLAAGTTGVVTAGNGRDRRRWAARCRHGVGGHRSKAKGLPGTTEVNGGQHRIQLGTAGGARIRPTSARIQPPQEQIWPRKEARRGWEKKEERDRE</sequence>
<feature type="compositionally biased region" description="Basic residues" evidence="1">
    <location>
        <begin position="63"/>
        <end position="73"/>
    </location>
</feature>
<accession>A0A8T0SAQ9</accession>